<protein>
    <submittedName>
        <fullName evidence="1">Unannotated protein</fullName>
    </submittedName>
</protein>
<gene>
    <name evidence="1" type="ORF">UFOPK3401_01240</name>
</gene>
<evidence type="ECO:0000313" key="1">
    <source>
        <dbReference type="EMBL" id="CAB4878669.1"/>
    </source>
</evidence>
<reference evidence="1" key="1">
    <citation type="submission" date="2020-05" db="EMBL/GenBank/DDBJ databases">
        <authorList>
            <person name="Chiriac C."/>
            <person name="Salcher M."/>
            <person name="Ghai R."/>
            <person name="Kavagutti S V."/>
        </authorList>
    </citation>
    <scope>NUCLEOTIDE SEQUENCE</scope>
</reference>
<proteinExistence type="predicted"/>
<organism evidence="1">
    <name type="scientific">freshwater metagenome</name>
    <dbReference type="NCBI Taxonomy" id="449393"/>
    <lineage>
        <taxon>unclassified sequences</taxon>
        <taxon>metagenomes</taxon>
        <taxon>ecological metagenomes</taxon>
    </lineage>
</organism>
<sequence length="85" mass="8456">MGSTFSVTVVIAVAGLVVAVASTFGFEVGVVVELPRGVGVAVVAVGEGVTAGASSLFEHAPMVASNITADATPTHLVTPMGLWHH</sequence>
<name>A0A6J7EDV2_9ZZZZ</name>
<accession>A0A6J7EDV2</accession>
<dbReference type="EMBL" id="CAFBLM010000066">
    <property type="protein sequence ID" value="CAB4878669.1"/>
    <property type="molecule type" value="Genomic_DNA"/>
</dbReference>
<dbReference type="AlphaFoldDB" id="A0A6J7EDV2"/>